<dbReference type="EMBL" id="AJTX02000010">
    <property type="protein sequence ID" value="KKI98136.1"/>
    <property type="molecule type" value="Genomic_DNA"/>
</dbReference>
<accession>A0A0M2PUS1</accession>
<keyword evidence="3" id="KW-0067">ATP-binding</keyword>
<feature type="domain" description="ABC transporter" evidence="4">
    <location>
        <begin position="5"/>
        <end position="235"/>
    </location>
</feature>
<sequence>MAPAVLIDNLQKRYGSVEALKNLSLSIEPGELFGILGPNGAGKTTTLRCLCTLSRPDGGRLDVDGISVLDNPKVARQKLGYVAQEVALDKVLTGRELLRLQAAIYHIPGAAINQRVESMVELLGLQEWANQKSGTYSGGIRKRLDLAMGLLHQPKVLVLDEPTVGLDIESRTVIWQFLRQLRQQGITVLLTSHYLEEIDALADRVAIIDQGTVIATGTPSELKDRVGGDRITLRLREFSPLEEAEAAKTLLQSLDSVEDVIINSAQGNSLNLVVKSANALGLVQTALTEAQLPTFGIAQSRPSLDDVYLAATGRTLMDAELAAAGSRDPKAERKQNMR</sequence>
<evidence type="ECO:0000259" key="4">
    <source>
        <dbReference type="PROSITE" id="PS50893"/>
    </source>
</evidence>
<dbReference type="PANTHER" id="PTHR43582:SF5">
    <property type="entry name" value="ABC TRANSPORTER"/>
    <property type="match status" value="1"/>
</dbReference>
<dbReference type="OrthoDB" id="505485at2"/>
<reference evidence="5" key="1">
    <citation type="submission" date="2012-04" db="EMBL/GenBank/DDBJ databases">
        <authorList>
            <person name="Borisov I.G."/>
            <person name="Ivanikova N.V."/>
            <person name="Pinevich A.V."/>
        </authorList>
    </citation>
    <scope>NUCLEOTIDE SEQUENCE</scope>
    <source>
        <strain evidence="5">CALU 1027</strain>
    </source>
</reference>
<evidence type="ECO:0000256" key="2">
    <source>
        <dbReference type="ARBA" id="ARBA00022741"/>
    </source>
</evidence>
<dbReference type="eggNOG" id="COG1131">
    <property type="taxonomic scope" value="Bacteria"/>
</dbReference>
<dbReference type="STRING" id="317619.GCA_000332315_03032"/>
<dbReference type="Gene3D" id="3.40.50.300">
    <property type="entry name" value="P-loop containing nucleotide triphosphate hydrolases"/>
    <property type="match status" value="1"/>
</dbReference>
<proteinExistence type="predicted"/>
<comment type="caution">
    <text evidence="5">The sequence shown here is derived from an EMBL/GenBank/DDBJ whole genome shotgun (WGS) entry which is preliminary data.</text>
</comment>
<keyword evidence="6" id="KW-1185">Reference proteome</keyword>
<dbReference type="SMART" id="SM00382">
    <property type="entry name" value="AAA"/>
    <property type="match status" value="1"/>
</dbReference>
<dbReference type="Pfam" id="PF13732">
    <property type="entry name" value="DrrA1-3_C"/>
    <property type="match status" value="1"/>
</dbReference>
<evidence type="ECO:0000256" key="3">
    <source>
        <dbReference type="ARBA" id="ARBA00022840"/>
    </source>
</evidence>
<keyword evidence="2" id="KW-0547">Nucleotide-binding</keyword>
<gene>
    <name evidence="5" type="ORF">PROH_20785</name>
</gene>
<dbReference type="SUPFAM" id="SSF52540">
    <property type="entry name" value="P-loop containing nucleoside triphosphate hydrolases"/>
    <property type="match status" value="1"/>
</dbReference>
<dbReference type="PANTHER" id="PTHR43582">
    <property type="entry name" value="LINEARMYCIN RESISTANCE ATP-BINDING PROTEIN LNRL"/>
    <property type="match status" value="1"/>
</dbReference>
<dbReference type="InterPro" id="IPR027417">
    <property type="entry name" value="P-loop_NTPase"/>
</dbReference>
<dbReference type="GO" id="GO:0005524">
    <property type="term" value="F:ATP binding"/>
    <property type="evidence" value="ECO:0007669"/>
    <property type="project" value="UniProtKB-KW"/>
</dbReference>
<dbReference type="InterPro" id="IPR025302">
    <property type="entry name" value="DrrA1/2-like_C"/>
</dbReference>
<dbReference type="Proteomes" id="UP000034681">
    <property type="component" value="Unassembled WGS sequence"/>
</dbReference>
<name>A0A0M2PUS1_PROHO</name>
<dbReference type="InterPro" id="IPR003593">
    <property type="entry name" value="AAA+_ATPase"/>
</dbReference>
<dbReference type="Pfam" id="PF00005">
    <property type="entry name" value="ABC_tran"/>
    <property type="match status" value="1"/>
</dbReference>
<evidence type="ECO:0000256" key="1">
    <source>
        <dbReference type="ARBA" id="ARBA00022448"/>
    </source>
</evidence>
<dbReference type="RefSeq" id="WP_017713287.1">
    <property type="nucleotide sequence ID" value="NZ_KB235939.1"/>
</dbReference>
<dbReference type="PROSITE" id="PS50893">
    <property type="entry name" value="ABC_TRANSPORTER_2"/>
    <property type="match status" value="1"/>
</dbReference>
<dbReference type="GO" id="GO:0016887">
    <property type="term" value="F:ATP hydrolysis activity"/>
    <property type="evidence" value="ECO:0007669"/>
    <property type="project" value="InterPro"/>
</dbReference>
<evidence type="ECO:0000313" key="5">
    <source>
        <dbReference type="EMBL" id="KKI98136.1"/>
    </source>
</evidence>
<evidence type="ECO:0000313" key="6">
    <source>
        <dbReference type="Proteomes" id="UP000034681"/>
    </source>
</evidence>
<keyword evidence="1" id="KW-0813">Transport</keyword>
<organism evidence="5 6">
    <name type="scientific">Prochlorothrix hollandica PCC 9006 = CALU 1027</name>
    <dbReference type="NCBI Taxonomy" id="317619"/>
    <lineage>
        <taxon>Bacteria</taxon>
        <taxon>Bacillati</taxon>
        <taxon>Cyanobacteriota</taxon>
        <taxon>Cyanophyceae</taxon>
        <taxon>Prochlorotrichales</taxon>
        <taxon>Prochlorotrichaceae</taxon>
        <taxon>Prochlorothrix</taxon>
    </lineage>
</organism>
<dbReference type="InterPro" id="IPR003439">
    <property type="entry name" value="ABC_transporter-like_ATP-bd"/>
</dbReference>
<dbReference type="AlphaFoldDB" id="A0A0M2PUS1"/>
<protein>
    <submittedName>
        <fullName evidence="5">Lysozyme</fullName>
    </submittedName>
</protein>